<dbReference type="AlphaFoldDB" id="X0T8L0"/>
<protein>
    <submittedName>
        <fullName evidence="1">Uncharacterized protein</fullName>
    </submittedName>
</protein>
<gene>
    <name evidence="1" type="ORF">S01H1_05297</name>
</gene>
<dbReference type="EMBL" id="BARS01002763">
    <property type="protein sequence ID" value="GAF72420.1"/>
    <property type="molecule type" value="Genomic_DNA"/>
</dbReference>
<sequence length="72" mass="8223">MRRRAKSNEAVRLRRIEMSGYSPIASSPPEADCLGCLLCYRISNAFKREVRVDRIEYLQVFGDESDRTAGPD</sequence>
<evidence type="ECO:0000313" key="1">
    <source>
        <dbReference type="EMBL" id="GAF72420.1"/>
    </source>
</evidence>
<comment type="caution">
    <text evidence="1">The sequence shown here is derived from an EMBL/GenBank/DDBJ whole genome shotgun (WGS) entry which is preliminary data.</text>
</comment>
<name>X0T8L0_9ZZZZ</name>
<organism evidence="1">
    <name type="scientific">marine sediment metagenome</name>
    <dbReference type="NCBI Taxonomy" id="412755"/>
    <lineage>
        <taxon>unclassified sequences</taxon>
        <taxon>metagenomes</taxon>
        <taxon>ecological metagenomes</taxon>
    </lineage>
</organism>
<proteinExistence type="predicted"/>
<reference evidence="1" key="1">
    <citation type="journal article" date="2014" name="Front. Microbiol.">
        <title>High frequency of phylogenetically diverse reductive dehalogenase-homologous genes in deep subseafloor sedimentary metagenomes.</title>
        <authorList>
            <person name="Kawai M."/>
            <person name="Futagami T."/>
            <person name="Toyoda A."/>
            <person name="Takaki Y."/>
            <person name="Nishi S."/>
            <person name="Hori S."/>
            <person name="Arai W."/>
            <person name="Tsubouchi T."/>
            <person name="Morono Y."/>
            <person name="Uchiyama I."/>
            <person name="Ito T."/>
            <person name="Fujiyama A."/>
            <person name="Inagaki F."/>
            <person name="Takami H."/>
        </authorList>
    </citation>
    <scope>NUCLEOTIDE SEQUENCE</scope>
    <source>
        <strain evidence="1">Expedition CK06-06</strain>
    </source>
</reference>
<accession>X0T8L0</accession>